<gene>
    <name evidence="9" type="ORF">GCM10025760_03030</name>
</gene>
<evidence type="ECO:0000256" key="6">
    <source>
        <dbReference type="ARBA" id="ARBA00023136"/>
    </source>
</evidence>
<dbReference type="PROSITE" id="PS50928">
    <property type="entry name" value="ABC_TM1"/>
    <property type="match status" value="1"/>
</dbReference>
<reference evidence="10" key="1">
    <citation type="journal article" date="2019" name="Int. J. Syst. Evol. Microbiol.">
        <title>The Global Catalogue of Microorganisms (GCM) 10K type strain sequencing project: providing services to taxonomists for standard genome sequencing and annotation.</title>
        <authorList>
            <consortium name="The Broad Institute Genomics Platform"/>
            <consortium name="The Broad Institute Genome Sequencing Center for Infectious Disease"/>
            <person name="Wu L."/>
            <person name="Ma J."/>
        </authorList>
    </citation>
    <scope>NUCLEOTIDE SEQUENCE [LARGE SCALE GENOMIC DNA]</scope>
    <source>
        <strain evidence="10">JCM 18959</strain>
    </source>
</reference>
<keyword evidence="6 7" id="KW-0472">Membrane</keyword>
<dbReference type="PANTHER" id="PTHR30193:SF41">
    <property type="entry name" value="DIACETYLCHITOBIOSE UPTAKE SYSTEM PERMEASE PROTEIN NGCF"/>
    <property type="match status" value="1"/>
</dbReference>
<evidence type="ECO:0000256" key="3">
    <source>
        <dbReference type="ARBA" id="ARBA00022475"/>
    </source>
</evidence>
<evidence type="ECO:0000256" key="5">
    <source>
        <dbReference type="ARBA" id="ARBA00022989"/>
    </source>
</evidence>
<dbReference type="Gene3D" id="1.10.3720.10">
    <property type="entry name" value="MetI-like"/>
    <property type="match status" value="1"/>
</dbReference>
<evidence type="ECO:0000256" key="2">
    <source>
        <dbReference type="ARBA" id="ARBA00022448"/>
    </source>
</evidence>
<protein>
    <submittedName>
        <fullName evidence="9">Sugar ABC transporter permease</fullName>
    </submittedName>
</protein>
<evidence type="ECO:0000256" key="7">
    <source>
        <dbReference type="RuleBase" id="RU363032"/>
    </source>
</evidence>
<evidence type="ECO:0000313" key="10">
    <source>
        <dbReference type="Proteomes" id="UP001501407"/>
    </source>
</evidence>
<dbReference type="InterPro" id="IPR000515">
    <property type="entry name" value="MetI-like"/>
</dbReference>
<accession>A0ABP9LX44</accession>
<dbReference type="Pfam" id="PF00528">
    <property type="entry name" value="BPD_transp_1"/>
    <property type="match status" value="1"/>
</dbReference>
<feature type="transmembrane region" description="Helical" evidence="7">
    <location>
        <begin position="188"/>
        <end position="211"/>
    </location>
</feature>
<feature type="transmembrane region" description="Helical" evidence="7">
    <location>
        <begin position="44"/>
        <end position="73"/>
    </location>
</feature>
<dbReference type="EMBL" id="BAABKZ010000001">
    <property type="protein sequence ID" value="GAA5084814.1"/>
    <property type="molecule type" value="Genomic_DNA"/>
</dbReference>
<dbReference type="CDD" id="cd06261">
    <property type="entry name" value="TM_PBP2"/>
    <property type="match status" value="1"/>
</dbReference>
<feature type="transmembrane region" description="Helical" evidence="7">
    <location>
        <begin position="298"/>
        <end position="318"/>
    </location>
</feature>
<comment type="subcellular location">
    <subcellularLocation>
        <location evidence="1 7">Cell membrane</location>
        <topology evidence="1 7">Multi-pass membrane protein</topology>
    </subcellularLocation>
</comment>
<keyword evidence="3" id="KW-1003">Cell membrane</keyword>
<feature type="transmembrane region" description="Helical" evidence="7">
    <location>
        <begin position="238"/>
        <end position="259"/>
    </location>
</feature>
<proteinExistence type="inferred from homology"/>
<keyword evidence="5 7" id="KW-1133">Transmembrane helix</keyword>
<feature type="domain" description="ABC transmembrane type-1" evidence="8">
    <location>
        <begin position="104"/>
        <end position="315"/>
    </location>
</feature>
<keyword evidence="4 7" id="KW-0812">Transmembrane</keyword>
<dbReference type="InterPro" id="IPR035906">
    <property type="entry name" value="MetI-like_sf"/>
</dbReference>
<keyword evidence="10" id="KW-1185">Reference proteome</keyword>
<evidence type="ECO:0000256" key="1">
    <source>
        <dbReference type="ARBA" id="ARBA00004651"/>
    </source>
</evidence>
<comment type="similarity">
    <text evidence="7">Belongs to the binding-protein-dependent transport system permease family.</text>
</comment>
<dbReference type="SUPFAM" id="SSF161098">
    <property type="entry name" value="MetI-like"/>
    <property type="match status" value="1"/>
</dbReference>
<feature type="transmembrane region" description="Helical" evidence="7">
    <location>
        <begin position="142"/>
        <end position="168"/>
    </location>
</feature>
<dbReference type="InterPro" id="IPR051393">
    <property type="entry name" value="ABC_transporter_permease"/>
</dbReference>
<evidence type="ECO:0000256" key="4">
    <source>
        <dbReference type="ARBA" id="ARBA00022692"/>
    </source>
</evidence>
<dbReference type="Proteomes" id="UP001501407">
    <property type="component" value="Unassembled WGS sequence"/>
</dbReference>
<evidence type="ECO:0000259" key="8">
    <source>
        <dbReference type="PROSITE" id="PS50928"/>
    </source>
</evidence>
<dbReference type="PANTHER" id="PTHR30193">
    <property type="entry name" value="ABC TRANSPORTER PERMEASE PROTEIN"/>
    <property type="match status" value="1"/>
</dbReference>
<sequence length="329" mass="35308">MATTARRAGKQTEMADTVARLAGTARARTEAPTRRRRKSWQDRAAGVIMSGPALIVFIAMFIVPMLLAIVLSFTDWNGYSLHFDFIGFENYADAFKNPRTIDAAVFTAIIAVVGTVLCNGIGLAVASLIAGNSRGNTVLRTVFFYPYIISALIIGFLWSAMLAPQGAVNSLLAQFGVAPLPFLTDMTFAKASVILTIVWSHFGFNMILYLAGIKSVPTEYYEAATVDGASRWQQFRNVTLPLIAPVLTVNLVLTLVGLLKAYDIVLALTDGGPAASTQTIVYQILKDSFAQARLGFGAAQSVVLLIVTAAIGLAVTFARRGADRKASES</sequence>
<name>A0ABP9LX44_9MICO</name>
<evidence type="ECO:0000313" key="9">
    <source>
        <dbReference type="EMBL" id="GAA5084814.1"/>
    </source>
</evidence>
<keyword evidence="2 7" id="KW-0813">Transport</keyword>
<organism evidence="9 10">
    <name type="scientific">Microbacterium yannicii</name>
    <dbReference type="NCBI Taxonomy" id="671622"/>
    <lineage>
        <taxon>Bacteria</taxon>
        <taxon>Bacillati</taxon>
        <taxon>Actinomycetota</taxon>
        <taxon>Actinomycetes</taxon>
        <taxon>Micrococcales</taxon>
        <taxon>Microbacteriaceae</taxon>
        <taxon>Microbacterium</taxon>
    </lineage>
</organism>
<feature type="transmembrane region" description="Helical" evidence="7">
    <location>
        <begin position="103"/>
        <end position="130"/>
    </location>
</feature>
<comment type="caution">
    <text evidence="9">The sequence shown here is derived from an EMBL/GenBank/DDBJ whole genome shotgun (WGS) entry which is preliminary data.</text>
</comment>